<proteinExistence type="predicted"/>
<dbReference type="Proteomes" id="UP001153069">
    <property type="component" value="Unassembled WGS sequence"/>
</dbReference>
<gene>
    <name evidence="2" type="ORF">SEMRO_2929_G340410.1</name>
</gene>
<evidence type="ECO:0000313" key="3">
    <source>
        <dbReference type="Proteomes" id="UP001153069"/>
    </source>
</evidence>
<sequence length="164" mass="19528">MYFGYNNERGCYIHVYDYAKIDMDWMKQGNNAHATIVASYYLNNCFAPDLEAVRKGIIWIAECQGYQWMPTRGDPRYAERYWNDMGSIYPQTLREYNCFHTPAIFNVIKSMMRPFVPQDVYSKIKLGCRFPRFHGQRLDSVYMLPTPQIAEQRVLSKWHEAFHL</sequence>
<dbReference type="EMBL" id="CAICTM010002927">
    <property type="protein sequence ID" value="CAB9530552.1"/>
    <property type="molecule type" value="Genomic_DNA"/>
</dbReference>
<protein>
    <recommendedName>
        <fullName evidence="1">CRAL-TRIO domain-containing protein</fullName>
    </recommendedName>
</protein>
<dbReference type="AlphaFoldDB" id="A0A9N8F0T0"/>
<evidence type="ECO:0000259" key="1">
    <source>
        <dbReference type="Pfam" id="PF00650"/>
    </source>
</evidence>
<comment type="caution">
    <text evidence="2">The sequence shown here is derived from an EMBL/GenBank/DDBJ whole genome shotgun (WGS) entry which is preliminary data.</text>
</comment>
<dbReference type="Gene3D" id="3.40.525.10">
    <property type="entry name" value="CRAL-TRIO lipid binding domain"/>
    <property type="match status" value="1"/>
</dbReference>
<reference evidence="2" key="1">
    <citation type="submission" date="2020-06" db="EMBL/GenBank/DDBJ databases">
        <authorList>
            <consortium name="Plant Systems Biology data submission"/>
        </authorList>
    </citation>
    <scope>NUCLEOTIDE SEQUENCE</scope>
    <source>
        <strain evidence="2">D6</strain>
    </source>
</reference>
<dbReference type="InterPro" id="IPR036865">
    <property type="entry name" value="CRAL-TRIO_dom_sf"/>
</dbReference>
<dbReference type="InterPro" id="IPR001251">
    <property type="entry name" value="CRAL-TRIO_dom"/>
</dbReference>
<evidence type="ECO:0000313" key="2">
    <source>
        <dbReference type="EMBL" id="CAB9530552.1"/>
    </source>
</evidence>
<dbReference type="Pfam" id="PF00650">
    <property type="entry name" value="CRAL_TRIO"/>
    <property type="match status" value="1"/>
</dbReference>
<dbReference type="SUPFAM" id="SSF52087">
    <property type="entry name" value="CRAL/TRIO domain"/>
    <property type="match status" value="1"/>
</dbReference>
<keyword evidence="3" id="KW-1185">Reference proteome</keyword>
<feature type="domain" description="CRAL-TRIO" evidence="1">
    <location>
        <begin position="7"/>
        <end position="125"/>
    </location>
</feature>
<organism evidence="2 3">
    <name type="scientific">Seminavis robusta</name>
    <dbReference type="NCBI Taxonomy" id="568900"/>
    <lineage>
        <taxon>Eukaryota</taxon>
        <taxon>Sar</taxon>
        <taxon>Stramenopiles</taxon>
        <taxon>Ochrophyta</taxon>
        <taxon>Bacillariophyta</taxon>
        <taxon>Bacillariophyceae</taxon>
        <taxon>Bacillariophycidae</taxon>
        <taxon>Naviculales</taxon>
        <taxon>Naviculaceae</taxon>
        <taxon>Seminavis</taxon>
    </lineage>
</organism>
<accession>A0A9N8F0T0</accession>
<name>A0A9N8F0T0_9STRA</name>